<dbReference type="GO" id="GO:0030288">
    <property type="term" value="C:outer membrane-bounded periplasmic space"/>
    <property type="evidence" value="ECO:0007669"/>
    <property type="project" value="UniProtKB-ARBA"/>
</dbReference>
<dbReference type="Gene3D" id="3.10.105.10">
    <property type="entry name" value="Dipeptide-binding Protein, Domain 3"/>
    <property type="match status" value="1"/>
</dbReference>
<feature type="domain" description="Solute-binding protein family 5" evidence="6">
    <location>
        <begin position="76"/>
        <end position="441"/>
    </location>
</feature>
<accession>A0A5B2THN9</accession>
<evidence type="ECO:0000259" key="6">
    <source>
        <dbReference type="Pfam" id="PF00496"/>
    </source>
</evidence>
<evidence type="ECO:0000313" key="7">
    <source>
        <dbReference type="EMBL" id="KAA2213699.1"/>
    </source>
</evidence>
<dbReference type="InterPro" id="IPR030678">
    <property type="entry name" value="Peptide/Ni-bd"/>
</dbReference>
<feature type="chain" id="PRO_5022770939" evidence="5">
    <location>
        <begin position="26"/>
        <end position="534"/>
    </location>
</feature>
<evidence type="ECO:0000256" key="2">
    <source>
        <dbReference type="ARBA" id="ARBA00005695"/>
    </source>
</evidence>
<organism evidence="7 8">
    <name type="scientific">Teichococcus oryzae</name>
    <dbReference type="NCBI Taxonomy" id="1608942"/>
    <lineage>
        <taxon>Bacteria</taxon>
        <taxon>Pseudomonadati</taxon>
        <taxon>Pseudomonadota</taxon>
        <taxon>Alphaproteobacteria</taxon>
        <taxon>Acetobacterales</taxon>
        <taxon>Roseomonadaceae</taxon>
        <taxon>Roseomonas</taxon>
    </lineage>
</organism>
<dbReference type="EMBL" id="VUKA01000002">
    <property type="protein sequence ID" value="KAA2213699.1"/>
    <property type="molecule type" value="Genomic_DNA"/>
</dbReference>
<gene>
    <name evidence="7" type="ORF">F0Q34_06425</name>
</gene>
<dbReference type="Pfam" id="PF00496">
    <property type="entry name" value="SBP_bac_5"/>
    <property type="match status" value="1"/>
</dbReference>
<dbReference type="GO" id="GO:0015833">
    <property type="term" value="P:peptide transport"/>
    <property type="evidence" value="ECO:0007669"/>
    <property type="project" value="TreeGrafter"/>
</dbReference>
<dbReference type="SUPFAM" id="SSF53850">
    <property type="entry name" value="Periplasmic binding protein-like II"/>
    <property type="match status" value="1"/>
</dbReference>
<keyword evidence="8" id="KW-1185">Reference proteome</keyword>
<comment type="similarity">
    <text evidence="2">Belongs to the bacterial solute-binding protein 5 family.</text>
</comment>
<dbReference type="Gene3D" id="3.90.76.10">
    <property type="entry name" value="Dipeptide-binding Protein, Domain 1"/>
    <property type="match status" value="1"/>
</dbReference>
<dbReference type="PANTHER" id="PTHR30290">
    <property type="entry name" value="PERIPLASMIC BINDING COMPONENT OF ABC TRANSPORTER"/>
    <property type="match status" value="1"/>
</dbReference>
<evidence type="ECO:0000256" key="3">
    <source>
        <dbReference type="ARBA" id="ARBA00022448"/>
    </source>
</evidence>
<dbReference type="Proteomes" id="UP000322110">
    <property type="component" value="Unassembled WGS sequence"/>
</dbReference>
<dbReference type="GO" id="GO:1904680">
    <property type="term" value="F:peptide transmembrane transporter activity"/>
    <property type="evidence" value="ECO:0007669"/>
    <property type="project" value="TreeGrafter"/>
</dbReference>
<dbReference type="RefSeq" id="WP_149811356.1">
    <property type="nucleotide sequence ID" value="NZ_VUKA01000002.1"/>
</dbReference>
<dbReference type="InterPro" id="IPR039424">
    <property type="entry name" value="SBP_5"/>
</dbReference>
<sequence length="534" mass="59193">MPRHLLLNLAGAAALAVGLAAPAQAATPRDALVVAWNIDAISTFDPAQIAEVVTNEIFGNTCDFLANFDPADESRVIPALAERWDVSEDGLRVTFHLREGLAFPDGRRATAQDLAWSMQRVVKLNFGNAAQLTDYGFTRDNVEQRITAPDERSVVLELDKPYPPGLILQAIAANRVSALLDRKTLTANENNGDLGNRWLATRTECVGPYRLRQWNSGEVVVLEANKGHWGPAPKLRRIIIRHVAEAGTQRLLLEKGDIDVARNLTPEDMRALESAPGVRLERTRKPTLFYWGFNSADPVMAKEKVRLAMRYLVDYQGLASSVMAFDGVPRASFVPLGSFGALDEKEGQPFSLDIEKARALLAEAGHPDGFETTMIIGSHPYAAPIAQNIQNNAAKVGVRIRLEQMANAQLFAKHRGREFQSALLGWGAGMPDAHANASRLIYNPDNRAEARLTQFPSWRAAFQDEAANRQVEAALMERDEAKRAAMYQQLQRDMMQRGPAAFLFQTIYVAGVRDTVQDWSWNGFATYFDRVSKK</sequence>
<reference evidence="7 8" key="1">
    <citation type="journal article" date="2015" name="Int. J. Syst. Evol. Microbiol.">
        <title>Roseomonas oryzae sp. nov., isolated from paddy rhizosphere soil.</title>
        <authorList>
            <person name="Ramaprasad E.V."/>
            <person name="Sasikala Ch."/>
            <person name="Ramana Ch.V."/>
        </authorList>
    </citation>
    <scope>NUCLEOTIDE SEQUENCE [LARGE SCALE GENOMIC DNA]</scope>
    <source>
        <strain evidence="7 8">KCTC 42542</strain>
    </source>
</reference>
<comment type="subcellular location">
    <subcellularLocation>
        <location evidence="1">Periplasm</location>
    </subcellularLocation>
</comment>
<feature type="signal peptide" evidence="5">
    <location>
        <begin position="1"/>
        <end position="25"/>
    </location>
</feature>
<dbReference type="InterPro" id="IPR000914">
    <property type="entry name" value="SBP_5_dom"/>
</dbReference>
<dbReference type="PIRSF" id="PIRSF002741">
    <property type="entry name" value="MppA"/>
    <property type="match status" value="1"/>
</dbReference>
<evidence type="ECO:0000256" key="4">
    <source>
        <dbReference type="ARBA" id="ARBA00022729"/>
    </source>
</evidence>
<dbReference type="Gene3D" id="3.40.190.10">
    <property type="entry name" value="Periplasmic binding protein-like II"/>
    <property type="match status" value="1"/>
</dbReference>
<proteinExistence type="inferred from homology"/>
<dbReference type="OrthoDB" id="9803988at2"/>
<keyword evidence="4 5" id="KW-0732">Signal</keyword>
<keyword evidence="3" id="KW-0813">Transport</keyword>
<dbReference type="CDD" id="cd08512">
    <property type="entry name" value="PBP2_NikA_DppA_OppA_like_7"/>
    <property type="match status" value="1"/>
</dbReference>
<comment type="caution">
    <text evidence="7">The sequence shown here is derived from an EMBL/GenBank/DDBJ whole genome shotgun (WGS) entry which is preliminary data.</text>
</comment>
<evidence type="ECO:0000313" key="8">
    <source>
        <dbReference type="Proteomes" id="UP000322110"/>
    </source>
</evidence>
<protein>
    <submittedName>
        <fullName evidence="7">ABC transporter substrate-binding protein</fullName>
    </submittedName>
</protein>
<dbReference type="GO" id="GO:0043190">
    <property type="term" value="C:ATP-binding cassette (ABC) transporter complex"/>
    <property type="evidence" value="ECO:0007669"/>
    <property type="project" value="InterPro"/>
</dbReference>
<dbReference type="PANTHER" id="PTHR30290:SF10">
    <property type="entry name" value="PERIPLASMIC OLIGOPEPTIDE-BINDING PROTEIN-RELATED"/>
    <property type="match status" value="1"/>
</dbReference>
<dbReference type="AlphaFoldDB" id="A0A5B2THN9"/>
<evidence type="ECO:0000256" key="5">
    <source>
        <dbReference type="SAM" id="SignalP"/>
    </source>
</evidence>
<name>A0A5B2THN9_9PROT</name>
<evidence type="ECO:0000256" key="1">
    <source>
        <dbReference type="ARBA" id="ARBA00004418"/>
    </source>
</evidence>